<feature type="region of interest" description="Disordered" evidence="10">
    <location>
        <begin position="1075"/>
        <end position="1094"/>
    </location>
</feature>
<dbReference type="InterPro" id="IPR028204">
    <property type="entry name" value="Tricorn_C1"/>
</dbReference>
<evidence type="ECO:0000256" key="6">
    <source>
        <dbReference type="ARBA" id="ARBA00022825"/>
    </source>
</evidence>
<dbReference type="RefSeq" id="WP_093170037.1">
    <property type="nucleotide sequence ID" value="NZ_FNCN01000007.1"/>
</dbReference>
<dbReference type="SUPFAM" id="SSF82171">
    <property type="entry name" value="DPP6 N-terminal domain-like"/>
    <property type="match status" value="1"/>
</dbReference>
<dbReference type="InterPro" id="IPR036034">
    <property type="entry name" value="PDZ_sf"/>
</dbReference>
<dbReference type="Pfam" id="PF26549">
    <property type="entry name" value="Tricorn_N"/>
    <property type="match status" value="1"/>
</dbReference>
<dbReference type="SUPFAM" id="SSF50156">
    <property type="entry name" value="PDZ domain-like"/>
    <property type="match status" value="1"/>
</dbReference>
<organism evidence="12 13">
    <name type="scientific">Sinosporangium album</name>
    <dbReference type="NCBI Taxonomy" id="504805"/>
    <lineage>
        <taxon>Bacteria</taxon>
        <taxon>Bacillati</taxon>
        <taxon>Actinomycetota</taxon>
        <taxon>Actinomycetes</taxon>
        <taxon>Streptosporangiales</taxon>
        <taxon>Streptosporangiaceae</taxon>
        <taxon>Sinosporangium</taxon>
    </lineage>
</organism>
<dbReference type="InterPro" id="IPR005151">
    <property type="entry name" value="Tail-specific_protease"/>
</dbReference>
<dbReference type="SUPFAM" id="SSF52096">
    <property type="entry name" value="ClpP/crotonase"/>
    <property type="match status" value="1"/>
</dbReference>
<proteinExistence type="inferred from homology"/>
<feature type="domain" description="Tail specific protease" evidence="11">
    <location>
        <begin position="853"/>
        <end position="1045"/>
    </location>
</feature>
<keyword evidence="13" id="KW-1185">Reference proteome</keyword>
<name>A0A1G7WNX8_9ACTN</name>
<gene>
    <name evidence="12" type="ORF">SAMN05421505_107125</name>
</gene>
<dbReference type="SUPFAM" id="SSF69304">
    <property type="entry name" value="Tricorn protease N-terminal domain"/>
    <property type="match status" value="1"/>
</dbReference>
<keyword evidence="4 7" id="KW-0645">Protease</keyword>
<dbReference type="GO" id="GO:0005737">
    <property type="term" value="C:cytoplasm"/>
    <property type="evidence" value="ECO:0007669"/>
    <property type="project" value="UniProtKB-SubCell"/>
</dbReference>
<evidence type="ECO:0000256" key="4">
    <source>
        <dbReference type="ARBA" id="ARBA00022670"/>
    </source>
</evidence>
<comment type="subcellular location">
    <subcellularLocation>
        <location evidence="1 7">Cytoplasm</location>
    </subcellularLocation>
</comment>
<keyword evidence="3 7" id="KW-0963">Cytoplasm</keyword>
<dbReference type="PANTHER" id="PTHR43253:SF1">
    <property type="entry name" value="TRICORN PROTEASE HOMOLOG 2-RELATED"/>
    <property type="match status" value="1"/>
</dbReference>
<feature type="site" description="Transition state stabilizer; via amide nitrogen" evidence="9">
    <location>
        <position position="977"/>
    </location>
</feature>
<dbReference type="Gene3D" id="2.30.42.10">
    <property type="match status" value="1"/>
</dbReference>
<evidence type="ECO:0000256" key="3">
    <source>
        <dbReference type="ARBA" id="ARBA00022490"/>
    </source>
</evidence>
<keyword evidence="6 7" id="KW-0720">Serine protease</keyword>
<dbReference type="AlphaFoldDB" id="A0A1G7WNX8"/>
<evidence type="ECO:0000256" key="1">
    <source>
        <dbReference type="ARBA" id="ARBA00004496"/>
    </source>
</evidence>
<dbReference type="PANTHER" id="PTHR43253">
    <property type="entry name" value="TRICORN PROTEASE HOMOLOG 2-RELATED"/>
    <property type="match status" value="1"/>
</dbReference>
<evidence type="ECO:0000256" key="5">
    <source>
        <dbReference type="ARBA" id="ARBA00022801"/>
    </source>
</evidence>
<comment type="similarity">
    <text evidence="2 7">Belongs to the peptidase S41B family.</text>
</comment>
<dbReference type="GO" id="GO:0006508">
    <property type="term" value="P:proteolysis"/>
    <property type="evidence" value="ECO:0007669"/>
    <property type="project" value="UniProtKB-UniRule"/>
</dbReference>
<dbReference type="Gene3D" id="3.30.750.44">
    <property type="match status" value="1"/>
</dbReference>
<feature type="compositionally biased region" description="Basic residues" evidence="10">
    <location>
        <begin position="362"/>
        <end position="373"/>
    </location>
</feature>
<evidence type="ECO:0000313" key="12">
    <source>
        <dbReference type="EMBL" id="SDG73619.1"/>
    </source>
</evidence>
<protein>
    <recommendedName>
        <fullName evidence="7">Tricorn protease homolog</fullName>
        <ecNumber evidence="7">3.4.21.-</ecNumber>
    </recommendedName>
</protein>
<evidence type="ECO:0000313" key="13">
    <source>
        <dbReference type="Proteomes" id="UP000198923"/>
    </source>
</evidence>
<dbReference type="PIRSF" id="PIRSF036421">
    <property type="entry name" value="Tricorn_protease"/>
    <property type="match status" value="1"/>
</dbReference>
<reference evidence="12 13" key="1">
    <citation type="submission" date="2016-10" db="EMBL/GenBank/DDBJ databases">
        <authorList>
            <person name="de Groot N.N."/>
        </authorList>
    </citation>
    <scope>NUCLEOTIDE SEQUENCE [LARGE SCALE GENOMIC DNA]</scope>
    <source>
        <strain evidence="12 13">CPCC 201354</strain>
    </source>
</reference>
<dbReference type="EC" id="3.4.21.-" evidence="7"/>
<dbReference type="InterPro" id="IPR015943">
    <property type="entry name" value="WD40/YVTN_repeat-like_dom_sf"/>
</dbReference>
<evidence type="ECO:0000256" key="2">
    <source>
        <dbReference type="ARBA" id="ARBA00008524"/>
    </source>
</evidence>
<accession>A0A1G7WNX8</accession>
<dbReference type="Gene3D" id="2.130.10.10">
    <property type="entry name" value="YVTN repeat-like/Quinoprotein amine dehydrogenase"/>
    <property type="match status" value="2"/>
</dbReference>
<dbReference type="SMART" id="SM00245">
    <property type="entry name" value="TSPc"/>
    <property type="match status" value="1"/>
</dbReference>
<sequence length="1094" mass="120779">MPAYLRFPTIFKDVVVFAAEDDLWMVPADGGRAFRLTAGVAEAAYPRFSPRGERLAFVGREEGPEEVYVMPADGGAARRVTFHGARCTVTGWDPAGHIVYAGDAGQPFEGRRWLHRVKPRGFPERLPYGPANSISYGPGGLVVIGRNTADPARWKRYRGGTVGDLWVGGPDGEFRRLLAIPGNLAAPCVVGRRVYFLSDHEGTGNVYSCTPGGGDLRRHTDHEDYYARNLSSDGRRLVYHAGGDLHLLDPAEGGSRRIDVRLRSSRTQRNRRFVDAEEFLDSAALNPDGSGLAITTRGKAFSMACWEGPVRAHGTPDGVRYRLLTWLPSRRHLVAAASDDGDREVLVLLPGDPDAPEAPLRPRPRGRGARRRPSQSPPDPVTGEIRLDHLDTGRAVTLTACPRHDRVAVTNHRNELIVVDLTSFPAVAQVVESSPFGRIEDPAWSADGRWLAYSRPVSAHSAAIHLFHVETGEVAAATRPLLRDYSPSFDPRGRYLYFLGQRVFNPVYDSLQFDMGFPLGSRPYAVALRTGTGSPFVPEPRPVTAKDDDEDDHAEEGDGDEEDAPPEVVIDVEGLADRVAAFPVPEAKYTRIVGIRNRALFSSLPVEGARGEDGDGEQTSGTLHQYDFKEQKSEVFATGVNEFSVGPDGATLLYRAERGLRVVRASEPPGDDESATRAGGWIDLGRVRVSVFPAAEWRQMFREAWRLQREHFWAEDMAGIDWDGVYERYLPLVDRVATRGELSDLLWELLGELGTSHAYESGGEYRPRPHYHQGKLGVDWRFADGLHVIHRIVEGDRWDPEATSPFTRPGVDVRPGDAVLSVDGRPVGAEVSPDERLVNLAGEEVLLTVARGDETRTVTVRALGDEQPARYRDWVEANRARCRERSGDRIGYIHVPDMGPDGYAEFHRGFLTEYDREALIVDVRYNRGGNMSALLLQKLSRRRLGYDHPRWGVPEPYPPESPRGPLVAITNEWAGSDGDIFSHTFKLLGLGPLVGKRTWGGVIGMWPRHQLADGTVTTQPEFSFAFEDVGWRLENYGTDPDVEVDITPQDYAGGVDTQLETAVDIALDLLAEHPAHTPDPAARPHPPGAHGTAL</sequence>
<dbReference type="OrthoDB" id="9758793at2"/>
<dbReference type="Pfam" id="PF03572">
    <property type="entry name" value="Peptidase_S41"/>
    <property type="match status" value="1"/>
</dbReference>
<dbReference type="STRING" id="504805.SAMN05421505_107125"/>
<keyword evidence="5 7" id="KW-0378">Hydrolase</keyword>
<feature type="region of interest" description="Disordered" evidence="10">
    <location>
        <begin position="530"/>
        <end position="566"/>
    </location>
</feature>
<evidence type="ECO:0000256" key="9">
    <source>
        <dbReference type="PIRSR" id="PIRSR036421-3"/>
    </source>
</evidence>
<feature type="region of interest" description="Disordered" evidence="10">
    <location>
        <begin position="348"/>
        <end position="385"/>
    </location>
</feature>
<dbReference type="Gene3D" id="2.120.10.60">
    <property type="entry name" value="Tricorn protease N-terminal domain"/>
    <property type="match status" value="1"/>
</dbReference>
<comment type="function">
    <text evidence="7">Degrades oligopeptides.</text>
</comment>
<evidence type="ECO:0000256" key="8">
    <source>
        <dbReference type="PIRSR" id="PIRSR036421-1"/>
    </source>
</evidence>
<dbReference type="InterPro" id="IPR029414">
    <property type="entry name" value="Tricorn_PDZ"/>
</dbReference>
<dbReference type="InterPro" id="IPR012393">
    <property type="entry name" value="Tricorn_protease"/>
</dbReference>
<dbReference type="Pfam" id="PF26550">
    <property type="entry name" value="Tricorn_2nd"/>
    <property type="match status" value="1"/>
</dbReference>
<dbReference type="Pfam" id="PF14685">
    <property type="entry name" value="PDZ_Tricorn"/>
    <property type="match status" value="1"/>
</dbReference>
<feature type="active site" description="Nucleophile" evidence="8">
    <location>
        <position position="976"/>
    </location>
</feature>
<feature type="active site" description="Charge relay system" evidence="8">
    <location>
        <position position="1034"/>
    </location>
</feature>
<evidence type="ECO:0000259" key="11">
    <source>
        <dbReference type="SMART" id="SM00245"/>
    </source>
</evidence>
<dbReference type="EMBL" id="FNCN01000007">
    <property type="protein sequence ID" value="SDG73619.1"/>
    <property type="molecule type" value="Genomic_DNA"/>
</dbReference>
<feature type="compositionally biased region" description="Acidic residues" evidence="10">
    <location>
        <begin position="547"/>
        <end position="565"/>
    </location>
</feature>
<dbReference type="CDD" id="cd07562">
    <property type="entry name" value="Peptidase_S41_TRI"/>
    <property type="match status" value="1"/>
</dbReference>
<dbReference type="Proteomes" id="UP000198923">
    <property type="component" value="Unassembled WGS sequence"/>
</dbReference>
<dbReference type="GO" id="GO:0008236">
    <property type="term" value="F:serine-type peptidase activity"/>
    <property type="evidence" value="ECO:0007669"/>
    <property type="project" value="UniProtKB-UniRule"/>
</dbReference>
<evidence type="ECO:0000256" key="7">
    <source>
        <dbReference type="PIRNR" id="PIRNR036421"/>
    </source>
</evidence>
<evidence type="ECO:0000256" key="10">
    <source>
        <dbReference type="SAM" id="MobiDB-lite"/>
    </source>
</evidence>
<dbReference type="InterPro" id="IPR029045">
    <property type="entry name" value="ClpP/crotonase-like_dom_sf"/>
</dbReference>
<dbReference type="Gene3D" id="3.90.226.10">
    <property type="entry name" value="2-enoyl-CoA Hydratase, Chain A, domain 1"/>
    <property type="match status" value="1"/>
</dbReference>
<feature type="active site" description="Charge relay system" evidence="8">
    <location>
        <position position="757"/>
    </location>
</feature>
<dbReference type="Pfam" id="PF14684">
    <property type="entry name" value="Tricorn_C1"/>
    <property type="match status" value="1"/>
</dbReference>